<sequence length="89" mass="10326">MSYIEVSCIEMSYTEVSCIEMSYTEVSYIKYSQLECPALEHHSPSRYVTILNDECTVDCSDEESKIKKLYKKNTRSYSSEGTNLQATRR</sequence>
<evidence type="ECO:0000313" key="1">
    <source>
        <dbReference type="EMBL" id="KAK0054305.1"/>
    </source>
</evidence>
<keyword evidence="2" id="KW-1185">Reference proteome</keyword>
<reference evidence="1" key="1">
    <citation type="journal article" date="2023" name="PLoS Negl. Trop. Dis.">
        <title>A genome sequence for Biomphalaria pfeifferi, the major vector snail for the human-infecting parasite Schistosoma mansoni.</title>
        <authorList>
            <person name="Bu L."/>
            <person name="Lu L."/>
            <person name="Laidemitt M.R."/>
            <person name="Zhang S.M."/>
            <person name="Mutuku M."/>
            <person name="Mkoji G."/>
            <person name="Steinauer M."/>
            <person name="Loker E.S."/>
        </authorList>
    </citation>
    <scope>NUCLEOTIDE SEQUENCE</scope>
    <source>
        <strain evidence="1">KasaAsao</strain>
    </source>
</reference>
<evidence type="ECO:0000313" key="2">
    <source>
        <dbReference type="Proteomes" id="UP001233172"/>
    </source>
</evidence>
<comment type="caution">
    <text evidence="1">The sequence shown here is derived from an EMBL/GenBank/DDBJ whole genome shotgun (WGS) entry which is preliminary data.</text>
</comment>
<name>A0AAD8F7K6_BIOPF</name>
<accession>A0AAD8F7K6</accession>
<proteinExistence type="predicted"/>
<reference evidence="1" key="2">
    <citation type="submission" date="2023-04" db="EMBL/GenBank/DDBJ databases">
        <authorList>
            <person name="Bu L."/>
            <person name="Lu L."/>
            <person name="Laidemitt M.R."/>
            <person name="Zhang S.M."/>
            <person name="Mutuku M."/>
            <person name="Mkoji G."/>
            <person name="Steinauer M."/>
            <person name="Loker E.S."/>
        </authorList>
    </citation>
    <scope>NUCLEOTIDE SEQUENCE</scope>
    <source>
        <strain evidence="1">KasaAsao</strain>
        <tissue evidence="1">Whole Snail</tissue>
    </source>
</reference>
<organism evidence="1 2">
    <name type="scientific">Biomphalaria pfeifferi</name>
    <name type="common">Bloodfluke planorb</name>
    <name type="synonym">Freshwater snail</name>
    <dbReference type="NCBI Taxonomy" id="112525"/>
    <lineage>
        <taxon>Eukaryota</taxon>
        <taxon>Metazoa</taxon>
        <taxon>Spiralia</taxon>
        <taxon>Lophotrochozoa</taxon>
        <taxon>Mollusca</taxon>
        <taxon>Gastropoda</taxon>
        <taxon>Heterobranchia</taxon>
        <taxon>Euthyneura</taxon>
        <taxon>Panpulmonata</taxon>
        <taxon>Hygrophila</taxon>
        <taxon>Lymnaeoidea</taxon>
        <taxon>Planorbidae</taxon>
        <taxon>Biomphalaria</taxon>
    </lineage>
</organism>
<dbReference type="AlphaFoldDB" id="A0AAD8F7K6"/>
<gene>
    <name evidence="1" type="ORF">Bpfe_016133</name>
</gene>
<protein>
    <submittedName>
        <fullName evidence="1">Uncharacterized protein</fullName>
    </submittedName>
</protein>
<dbReference type="Proteomes" id="UP001233172">
    <property type="component" value="Unassembled WGS sequence"/>
</dbReference>
<dbReference type="EMBL" id="JASAOG010000078">
    <property type="protein sequence ID" value="KAK0054305.1"/>
    <property type="molecule type" value="Genomic_DNA"/>
</dbReference>